<protein>
    <submittedName>
        <fullName evidence="1">Uncharacterized protein</fullName>
    </submittedName>
</protein>
<dbReference type="Proteomes" id="UP000012371">
    <property type="component" value="Unassembled WGS sequence"/>
</dbReference>
<accession>N1VUU4</accession>
<keyword evidence="2" id="KW-1185">Reference proteome</keyword>
<evidence type="ECO:0000313" key="1">
    <source>
        <dbReference type="EMBL" id="EMY62228.1"/>
    </source>
</evidence>
<name>N1VUU4_9LEPT</name>
<organism evidence="1 2">
    <name type="scientific">Leptospira terpstrae serovar Hualin str. LT 11-33 = ATCC 700639</name>
    <dbReference type="NCBI Taxonomy" id="1257025"/>
    <lineage>
        <taxon>Bacteria</taxon>
        <taxon>Pseudomonadati</taxon>
        <taxon>Spirochaetota</taxon>
        <taxon>Spirochaetia</taxon>
        <taxon>Leptospirales</taxon>
        <taxon>Leptospiraceae</taxon>
        <taxon>Leptospira</taxon>
    </lineage>
</organism>
<sequence length="53" mass="6274">MNHLEFDSGGLIESKYTDVLFESYLRLVYILKINFHLFGSTSDFFIPTSFYEK</sequence>
<dbReference type="EMBL" id="AOGW02000008">
    <property type="protein sequence ID" value="EMY62228.1"/>
    <property type="molecule type" value="Genomic_DNA"/>
</dbReference>
<gene>
    <name evidence="1" type="ORF">LEP1GSC203_2213</name>
</gene>
<proteinExistence type="predicted"/>
<reference evidence="1" key="1">
    <citation type="submission" date="2013-03" db="EMBL/GenBank/DDBJ databases">
        <authorList>
            <person name="Harkins D.M."/>
            <person name="Durkin A.S."/>
            <person name="Brinkac L.M."/>
            <person name="Haft D.H."/>
            <person name="Selengut J.D."/>
            <person name="Sanka R."/>
            <person name="DePew J."/>
            <person name="Purushe J."/>
            <person name="Hartskeerl R.A."/>
            <person name="Ahmed A."/>
            <person name="van der Linden H."/>
            <person name="Goris M.G.A."/>
            <person name="Vinetz J.M."/>
            <person name="Sutton G.G."/>
            <person name="Nierman W.C."/>
            <person name="Fouts D.E."/>
        </authorList>
    </citation>
    <scope>NUCLEOTIDE SEQUENCE [LARGE SCALE GENOMIC DNA]</scope>
    <source>
        <strain evidence="1">LT 11-33</strain>
    </source>
</reference>
<dbReference type="AlphaFoldDB" id="N1VUU4"/>
<evidence type="ECO:0000313" key="2">
    <source>
        <dbReference type="Proteomes" id="UP000012371"/>
    </source>
</evidence>
<comment type="caution">
    <text evidence="1">The sequence shown here is derived from an EMBL/GenBank/DDBJ whole genome shotgun (WGS) entry which is preliminary data.</text>
</comment>